<dbReference type="CDD" id="cd06257">
    <property type="entry name" value="DnaJ"/>
    <property type="match status" value="1"/>
</dbReference>
<dbReference type="RefSeq" id="WP_100254991.1">
    <property type="nucleotide sequence ID" value="NZ_CP015819.1"/>
</dbReference>
<keyword evidence="3" id="KW-1185">Reference proteome</keyword>
<dbReference type="OrthoDB" id="9779889at2"/>
<name>A0A1Y0L277_9MOLU</name>
<accession>A0A1Y0L277</accession>
<gene>
    <name evidence="2" type="ORF">SCLAR_v1c11590</name>
</gene>
<feature type="domain" description="J" evidence="1">
    <location>
        <begin position="260"/>
        <end position="320"/>
    </location>
</feature>
<evidence type="ECO:0000313" key="2">
    <source>
        <dbReference type="EMBL" id="ATX71459.1"/>
    </source>
</evidence>
<protein>
    <recommendedName>
        <fullName evidence="1">J domain-containing protein</fullName>
    </recommendedName>
</protein>
<dbReference type="SUPFAM" id="SSF46565">
    <property type="entry name" value="Chaperone J-domain"/>
    <property type="match status" value="1"/>
</dbReference>
<dbReference type="PRINTS" id="PR00625">
    <property type="entry name" value="JDOMAIN"/>
</dbReference>
<organism evidence="2 3">
    <name type="scientific">Spiroplasma clarkii</name>
    <dbReference type="NCBI Taxonomy" id="2139"/>
    <lineage>
        <taxon>Bacteria</taxon>
        <taxon>Bacillati</taxon>
        <taxon>Mycoplasmatota</taxon>
        <taxon>Mollicutes</taxon>
        <taxon>Entomoplasmatales</taxon>
        <taxon>Spiroplasmataceae</taxon>
        <taxon>Spiroplasma</taxon>
    </lineage>
</organism>
<dbReference type="SMART" id="SM00271">
    <property type="entry name" value="DnaJ"/>
    <property type="match status" value="1"/>
</dbReference>
<dbReference type="InterPro" id="IPR036869">
    <property type="entry name" value="J_dom_sf"/>
</dbReference>
<dbReference type="InterPro" id="IPR001623">
    <property type="entry name" value="DnaJ_domain"/>
</dbReference>
<dbReference type="EMBL" id="CP024870">
    <property type="protein sequence ID" value="ATX71459.1"/>
    <property type="molecule type" value="Genomic_DNA"/>
</dbReference>
<dbReference type="KEGG" id="scla:SCLARK_001653"/>
<dbReference type="AlphaFoldDB" id="A0A1Y0L277"/>
<reference evidence="2 3" key="1">
    <citation type="submission" date="2017-11" db="EMBL/GenBank/DDBJ databases">
        <title>Complete genome sequence of Spiroplasma clarkii CN-5 (DSM 19994).</title>
        <authorList>
            <person name="Tsai Y.-M."/>
            <person name="Chang A."/>
            <person name="Lo W.-S."/>
            <person name="Kuo C.-H."/>
        </authorList>
    </citation>
    <scope>NUCLEOTIDE SEQUENCE [LARGE SCALE GENOMIC DNA]</scope>
    <source>
        <strain evidence="2 3">CN-5</strain>
    </source>
</reference>
<evidence type="ECO:0000313" key="3">
    <source>
        <dbReference type="Proteomes" id="UP000231179"/>
    </source>
</evidence>
<proteinExistence type="predicted"/>
<evidence type="ECO:0000259" key="1">
    <source>
        <dbReference type="PROSITE" id="PS50076"/>
    </source>
</evidence>
<dbReference type="Pfam" id="PF00226">
    <property type="entry name" value="DnaJ"/>
    <property type="match status" value="1"/>
</dbReference>
<dbReference type="PROSITE" id="PS50076">
    <property type="entry name" value="DNAJ_2"/>
    <property type="match status" value="1"/>
</dbReference>
<dbReference type="Gene3D" id="1.10.287.110">
    <property type="entry name" value="DnaJ domain"/>
    <property type="match status" value="1"/>
</dbReference>
<dbReference type="Proteomes" id="UP000231179">
    <property type="component" value="Chromosome"/>
</dbReference>
<sequence>MGWKKEFKKLKKEQNIKKSIFDYSDGVTSFILWERSFETESFWDVNNLVQIIDKYNDAIEELTRFQDLPEDYAHGFEWQFARPSFRETFFAYPCASDFKGLYQNLLPVVGNFTATLIVASVVKFCYFTTEKFWKVMNYTFSAVQKQLIPVYRIYDVMQRTCTDAIEGIVEKNLLLCNKTEVIPYKNHLLIEEMIDVGDEFTFHWSKMLDQVIELTTETIRFEETYGGSSSSQEYHYNTTNDYDDFFEKTKTMVLNDEIDDAFDYFEISKLSTLDNFKKVYRKFAKKYHPDVNPEPSAAIEMKKINVYKNVVEKYILENNG</sequence>